<dbReference type="RefSeq" id="WP_152646526.1">
    <property type="nucleotide sequence ID" value="NZ_CP059735.1"/>
</dbReference>
<reference evidence="2 3" key="1">
    <citation type="journal article" date="2015" name="Genome Announc.">
        <title>Draft Genome Sequences of Marine Isolates of Thalassomonas viridans and Thalassomonas actiniarum.</title>
        <authorList>
            <person name="Olonade I."/>
            <person name="van Zyl L.J."/>
            <person name="Trindade M."/>
        </authorList>
    </citation>
    <scope>NUCLEOTIDE SEQUENCE [LARGE SCALE GENOMIC DNA]</scope>
    <source>
        <strain evidence="2 3">A5K-106</strain>
    </source>
</reference>
<dbReference type="SUPFAM" id="SSF55729">
    <property type="entry name" value="Acyl-CoA N-acyltransferases (Nat)"/>
    <property type="match status" value="1"/>
</dbReference>
<dbReference type="Proteomes" id="UP000032568">
    <property type="component" value="Chromosome"/>
</dbReference>
<dbReference type="PROSITE" id="PS51186">
    <property type="entry name" value="GNAT"/>
    <property type="match status" value="1"/>
</dbReference>
<evidence type="ECO:0000313" key="2">
    <source>
        <dbReference type="EMBL" id="WDD97063.1"/>
    </source>
</evidence>
<dbReference type="CDD" id="cd04301">
    <property type="entry name" value="NAT_SF"/>
    <property type="match status" value="1"/>
</dbReference>
<dbReference type="Gene3D" id="3.40.630.30">
    <property type="match status" value="1"/>
</dbReference>
<gene>
    <name evidence="2" type="ORF">SG35_017065</name>
</gene>
<name>A0AAE9YLZ7_9GAMM</name>
<feature type="domain" description="N-acetyltransferase" evidence="1">
    <location>
        <begin position="1"/>
        <end position="150"/>
    </location>
</feature>
<dbReference type="InterPro" id="IPR000182">
    <property type="entry name" value="GNAT_dom"/>
</dbReference>
<dbReference type="InterPro" id="IPR016181">
    <property type="entry name" value="Acyl_CoA_acyltransferase"/>
</dbReference>
<keyword evidence="3" id="KW-1185">Reference proteome</keyword>
<organism evidence="2 3">
    <name type="scientific">Thalassomonas actiniarum</name>
    <dbReference type="NCBI Taxonomy" id="485447"/>
    <lineage>
        <taxon>Bacteria</taxon>
        <taxon>Pseudomonadati</taxon>
        <taxon>Pseudomonadota</taxon>
        <taxon>Gammaproteobacteria</taxon>
        <taxon>Alteromonadales</taxon>
        <taxon>Colwelliaceae</taxon>
        <taxon>Thalassomonas</taxon>
    </lineage>
</organism>
<dbReference type="KEGG" id="tact:SG35_017065"/>
<evidence type="ECO:0000313" key="3">
    <source>
        <dbReference type="Proteomes" id="UP000032568"/>
    </source>
</evidence>
<sequence>MKIQAASASQYQAHMDLVSKTYPEGIARAHNIPLETARELAKKHTVDDLPLGAKTAGNYFYVLLEGEQVLGHLWLKDFNATYLCLFDIHLYEPYRGQGYGSQAMAWIKDKAKALNCPSVWLHVFGFNQDAIRFYQKNGYGITEVNMRLDL</sequence>
<protein>
    <submittedName>
        <fullName evidence="2">GNAT family N-acetyltransferase</fullName>
    </submittedName>
</protein>
<dbReference type="EMBL" id="CP059735">
    <property type="protein sequence ID" value="WDD97063.1"/>
    <property type="molecule type" value="Genomic_DNA"/>
</dbReference>
<proteinExistence type="predicted"/>
<dbReference type="Pfam" id="PF00583">
    <property type="entry name" value="Acetyltransf_1"/>
    <property type="match status" value="1"/>
</dbReference>
<accession>A0AAE9YLZ7</accession>
<dbReference type="GO" id="GO:0016747">
    <property type="term" value="F:acyltransferase activity, transferring groups other than amino-acyl groups"/>
    <property type="evidence" value="ECO:0007669"/>
    <property type="project" value="InterPro"/>
</dbReference>
<reference evidence="2 3" key="2">
    <citation type="journal article" date="2022" name="Mar. Drugs">
        <title>Bioassay-Guided Fractionation Leads to the Detection of Cholic Acid Generated by the Rare Thalassomonas sp.</title>
        <authorList>
            <person name="Pheiffer F."/>
            <person name="Schneider Y.K."/>
            <person name="Hansen E.H."/>
            <person name="Andersen J.H."/>
            <person name="Isaksson J."/>
            <person name="Busche T."/>
            <person name="R C."/>
            <person name="Kalinowski J."/>
            <person name="Zyl L.V."/>
            <person name="Trindade M."/>
        </authorList>
    </citation>
    <scope>NUCLEOTIDE SEQUENCE [LARGE SCALE GENOMIC DNA]</scope>
    <source>
        <strain evidence="2 3">A5K-106</strain>
    </source>
</reference>
<dbReference type="AlphaFoldDB" id="A0AAE9YLZ7"/>
<evidence type="ECO:0000259" key="1">
    <source>
        <dbReference type="PROSITE" id="PS51186"/>
    </source>
</evidence>